<sequence length="252" mass="28580">MRFIERIFLGLGYHRKYHIIVALLSAVFIGVSLFFLTIQNIDAAAISQFNGRLHQFSADSLSQADQLIQAINNAHQSVIHQTQVGLWLTIAIYSLLSLISAWVMTYRRFKETASYLLLGKSQADITAQYMFEASVTFTITFFLLSLVVLLFSKHLVVWWQGVYTQQITQQLNDNQITTQYADIFKQLFSNQLTGFTPSAFLYPDKSIPLIKSPTGFIWTYCIGLAINLLTNISTIGLIQHFTTHHLADSQGE</sequence>
<dbReference type="OrthoDB" id="2312079at2"/>
<feature type="transmembrane region" description="Helical" evidence="1">
    <location>
        <begin position="20"/>
        <end position="38"/>
    </location>
</feature>
<dbReference type="Proteomes" id="UP000050969">
    <property type="component" value="Unassembled WGS sequence"/>
</dbReference>
<keyword evidence="1" id="KW-0472">Membrane</keyword>
<evidence type="ECO:0000313" key="2">
    <source>
        <dbReference type="EMBL" id="KRO16548.1"/>
    </source>
</evidence>
<feature type="transmembrane region" description="Helical" evidence="1">
    <location>
        <begin position="127"/>
        <end position="151"/>
    </location>
</feature>
<name>A0A0R2MSJ7_9LACO</name>
<reference evidence="2 3" key="1">
    <citation type="journal article" date="2015" name="Genome Announc.">
        <title>Expanding the biotechnology potential of lactobacilli through comparative genomics of 213 strains and associated genera.</title>
        <authorList>
            <person name="Sun Z."/>
            <person name="Harris H.M."/>
            <person name="McCann A."/>
            <person name="Guo C."/>
            <person name="Argimon S."/>
            <person name="Zhang W."/>
            <person name="Yang X."/>
            <person name="Jeffery I.B."/>
            <person name="Cooney J.C."/>
            <person name="Kagawa T.F."/>
            <person name="Liu W."/>
            <person name="Song Y."/>
            <person name="Salvetti E."/>
            <person name="Wrobel A."/>
            <person name="Rasinkangas P."/>
            <person name="Parkhill J."/>
            <person name="Rea M.C."/>
            <person name="O'Sullivan O."/>
            <person name="Ritari J."/>
            <person name="Douillard F.P."/>
            <person name="Paul Ross R."/>
            <person name="Yang R."/>
            <person name="Briner A.E."/>
            <person name="Felis G.E."/>
            <person name="de Vos W.M."/>
            <person name="Barrangou R."/>
            <person name="Klaenhammer T.R."/>
            <person name="Caufield P.W."/>
            <person name="Cui Y."/>
            <person name="Zhang H."/>
            <person name="O'Toole P.W."/>
        </authorList>
    </citation>
    <scope>NUCLEOTIDE SEQUENCE [LARGE SCALE GENOMIC DNA]</scope>
    <source>
        <strain evidence="2 3">DSM 24301</strain>
    </source>
</reference>
<dbReference type="EMBL" id="JQCE01000035">
    <property type="protein sequence ID" value="KRO16548.1"/>
    <property type="molecule type" value="Genomic_DNA"/>
</dbReference>
<feature type="transmembrane region" description="Helical" evidence="1">
    <location>
        <begin position="84"/>
        <end position="106"/>
    </location>
</feature>
<keyword evidence="1" id="KW-1133">Transmembrane helix</keyword>
<organism evidence="2 3">
    <name type="scientific">Lacticaseibacillus saniviri JCM 17471 = DSM 24301</name>
    <dbReference type="NCBI Taxonomy" id="1293598"/>
    <lineage>
        <taxon>Bacteria</taxon>
        <taxon>Bacillati</taxon>
        <taxon>Bacillota</taxon>
        <taxon>Bacilli</taxon>
        <taxon>Lactobacillales</taxon>
        <taxon>Lactobacillaceae</taxon>
        <taxon>Lacticaseibacillus</taxon>
    </lineage>
</organism>
<keyword evidence="3" id="KW-1185">Reference proteome</keyword>
<dbReference type="RefSeq" id="WP_054776888.1">
    <property type="nucleotide sequence ID" value="NZ_BBBX01000005.1"/>
</dbReference>
<dbReference type="PATRIC" id="fig|1293598.4.peg.1041"/>
<evidence type="ECO:0000256" key="1">
    <source>
        <dbReference type="SAM" id="Phobius"/>
    </source>
</evidence>
<gene>
    <name evidence="2" type="ORF">IV56_GL000990</name>
</gene>
<dbReference type="AlphaFoldDB" id="A0A0R2MSJ7"/>
<keyword evidence="1" id="KW-0812">Transmembrane</keyword>
<accession>A0A0R2MSJ7</accession>
<dbReference type="STRING" id="1293598.IV56_GL000990"/>
<comment type="caution">
    <text evidence="2">The sequence shown here is derived from an EMBL/GenBank/DDBJ whole genome shotgun (WGS) entry which is preliminary data.</text>
</comment>
<proteinExistence type="predicted"/>
<feature type="transmembrane region" description="Helical" evidence="1">
    <location>
        <begin position="217"/>
        <end position="238"/>
    </location>
</feature>
<evidence type="ECO:0000313" key="3">
    <source>
        <dbReference type="Proteomes" id="UP000050969"/>
    </source>
</evidence>
<protein>
    <submittedName>
        <fullName evidence="2">Uncharacterized protein</fullName>
    </submittedName>
</protein>